<accession>A0A4S8PTK0</accession>
<dbReference type="Proteomes" id="UP000307378">
    <property type="component" value="Unassembled WGS sequence"/>
</dbReference>
<evidence type="ECO:0000256" key="4">
    <source>
        <dbReference type="ARBA" id="ARBA00022692"/>
    </source>
</evidence>
<proteinExistence type="predicted"/>
<feature type="transmembrane region" description="Helical" evidence="7">
    <location>
        <begin position="210"/>
        <end position="227"/>
    </location>
</feature>
<feature type="transmembrane region" description="Helical" evidence="7">
    <location>
        <begin position="575"/>
        <end position="596"/>
    </location>
</feature>
<dbReference type="EMBL" id="STGU01000012">
    <property type="protein sequence ID" value="THV33002.1"/>
    <property type="molecule type" value="Genomic_DNA"/>
</dbReference>
<comment type="caution">
    <text evidence="9">The sequence shown here is derived from an EMBL/GenBank/DDBJ whole genome shotgun (WGS) entry which is preliminary data.</text>
</comment>
<keyword evidence="2" id="KW-0328">Glycosyltransferase</keyword>
<feature type="transmembrane region" description="Helical" evidence="7">
    <location>
        <begin position="233"/>
        <end position="253"/>
    </location>
</feature>
<dbReference type="CDD" id="cd06427">
    <property type="entry name" value="CESA_like_2"/>
    <property type="match status" value="1"/>
</dbReference>
<evidence type="ECO:0000256" key="7">
    <source>
        <dbReference type="SAM" id="Phobius"/>
    </source>
</evidence>
<reference evidence="9 10" key="1">
    <citation type="submission" date="2019-04" db="EMBL/GenBank/DDBJ databases">
        <title>genome sequence of strain W3.</title>
        <authorList>
            <person name="Gao J."/>
            <person name="Sun J."/>
        </authorList>
    </citation>
    <scope>NUCLEOTIDE SEQUENCE [LARGE SCALE GENOMIC DNA]</scope>
    <source>
        <strain evidence="9 10">W3</strain>
    </source>
</reference>
<evidence type="ECO:0000313" key="10">
    <source>
        <dbReference type="Proteomes" id="UP000307378"/>
    </source>
</evidence>
<feature type="domain" description="Glycosyltransferase 2-like" evidence="8">
    <location>
        <begin position="363"/>
        <end position="551"/>
    </location>
</feature>
<dbReference type="SUPFAM" id="SSF53448">
    <property type="entry name" value="Nucleotide-diphospho-sugar transferases"/>
    <property type="match status" value="1"/>
</dbReference>
<evidence type="ECO:0000256" key="3">
    <source>
        <dbReference type="ARBA" id="ARBA00022679"/>
    </source>
</evidence>
<evidence type="ECO:0000256" key="2">
    <source>
        <dbReference type="ARBA" id="ARBA00022676"/>
    </source>
</evidence>
<comment type="subcellular location">
    <subcellularLocation>
        <location evidence="1">Membrane</location>
        <topology evidence="1">Multi-pass membrane protein</topology>
    </subcellularLocation>
</comment>
<evidence type="ECO:0000259" key="8">
    <source>
        <dbReference type="Pfam" id="PF13632"/>
    </source>
</evidence>
<dbReference type="Gene3D" id="3.90.550.10">
    <property type="entry name" value="Spore Coat Polysaccharide Biosynthesis Protein SpsA, Chain A"/>
    <property type="match status" value="1"/>
</dbReference>
<dbReference type="GO" id="GO:0016020">
    <property type="term" value="C:membrane"/>
    <property type="evidence" value="ECO:0007669"/>
    <property type="project" value="UniProtKB-SubCell"/>
</dbReference>
<evidence type="ECO:0000313" key="9">
    <source>
        <dbReference type="EMBL" id="THV33002.1"/>
    </source>
</evidence>
<keyword evidence="5 7" id="KW-1133">Transmembrane helix</keyword>
<dbReference type="Pfam" id="PF13632">
    <property type="entry name" value="Glyco_trans_2_3"/>
    <property type="match status" value="1"/>
</dbReference>
<dbReference type="InterPro" id="IPR050321">
    <property type="entry name" value="Glycosyltr_2/OpgH_subfam"/>
</dbReference>
<keyword evidence="3 9" id="KW-0808">Transferase</keyword>
<dbReference type="InterPro" id="IPR001173">
    <property type="entry name" value="Glyco_trans_2-like"/>
</dbReference>
<evidence type="ECO:0000256" key="5">
    <source>
        <dbReference type="ARBA" id="ARBA00022989"/>
    </source>
</evidence>
<evidence type="ECO:0000256" key="1">
    <source>
        <dbReference type="ARBA" id="ARBA00004141"/>
    </source>
</evidence>
<gene>
    <name evidence="9" type="ORF">FAA86_19125</name>
</gene>
<name>A0A4S8PTK0_9HYPH</name>
<dbReference type="PANTHER" id="PTHR43867:SF2">
    <property type="entry name" value="CELLULOSE SYNTHASE CATALYTIC SUBUNIT A [UDP-FORMING]"/>
    <property type="match status" value="1"/>
</dbReference>
<protein>
    <submittedName>
        <fullName evidence="9">Glycosyltransferase</fullName>
    </submittedName>
</protein>
<sequence>MTCSSLVWTREYGPRIVAVRQGPTRVHDQRSASRAAGSPDFQHLKPEAGLLHRLGISKPLIARMAQRAVINGTSIEAELLASGVIEEDAYFAGLARMYGLPFLPVIDPALVGDPLCGDTQLAEPHMVRLQYTDRQPVMAVAPQILHMEGLARRFGRHGNGAGNLAITTPSAIRKALWKAGETRRVSDAVRGLFDSVQSLSARLVVTGDQGFVAGASLCLLSLLLVFAPMLAVVLGHMLLSFFHAAALFLRIMAVSHGKRHPRLEASLESGCDVLPVYTVMVALYREAAVVPQLIAALDALDWPRSLLDVKLVCEADDLETLEAIRQARPGPHIEVVEVPAMAPRTKPKALTYALAGARGKFLTIYDAEDRPHPQQLREAFHAFELGPSELACLQAPLVIGNAGESWISAIFALEYSALFRRLLPALGFYRLPLPLGGTSNHFRTALLKASGGWDPFNVTEDADLGMRLCRMGYRASTLTLPTYEDAPTEFKVWLAQRTRWYKGWLQTWLVLMRRPLRTAREMGPLSFLVFQLLVGGMLVAALSHPGLIVFITLSVLSLMQIPAPQPSVFTTMMLAMDVFNILGSYAVFFALGATPMTDREKKGMGWKWAMIPIYWMAVSLAAWKAVLELRLKPFHWNKTPHTPSRSGSLPPGLAAHPAQVFAAMTSASDKV</sequence>
<dbReference type="PANTHER" id="PTHR43867">
    <property type="entry name" value="CELLULOSE SYNTHASE CATALYTIC SUBUNIT A [UDP-FORMING]"/>
    <property type="match status" value="1"/>
</dbReference>
<feature type="transmembrane region" description="Helical" evidence="7">
    <location>
        <begin position="522"/>
        <end position="541"/>
    </location>
</feature>
<feature type="transmembrane region" description="Helical" evidence="7">
    <location>
        <begin position="608"/>
        <end position="627"/>
    </location>
</feature>
<evidence type="ECO:0000256" key="6">
    <source>
        <dbReference type="ARBA" id="ARBA00023136"/>
    </source>
</evidence>
<dbReference type="AlphaFoldDB" id="A0A4S8PTK0"/>
<dbReference type="GO" id="GO:0016757">
    <property type="term" value="F:glycosyltransferase activity"/>
    <property type="evidence" value="ECO:0007669"/>
    <property type="project" value="UniProtKB-KW"/>
</dbReference>
<organism evidence="9 10">
    <name type="scientific">Rhizobium rosettiformans W3</name>
    <dbReference type="NCBI Taxonomy" id="538378"/>
    <lineage>
        <taxon>Bacteria</taxon>
        <taxon>Pseudomonadati</taxon>
        <taxon>Pseudomonadota</taxon>
        <taxon>Alphaproteobacteria</taxon>
        <taxon>Hyphomicrobiales</taxon>
        <taxon>Rhizobiaceae</taxon>
        <taxon>Rhizobium/Agrobacterium group</taxon>
        <taxon>Rhizobium</taxon>
    </lineage>
</organism>
<dbReference type="InterPro" id="IPR029044">
    <property type="entry name" value="Nucleotide-diphossugar_trans"/>
</dbReference>
<keyword evidence="4 7" id="KW-0812">Transmembrane</keyword>
<keyword evidence="6 7" id="KW-0472">Membrane</keyword>